<dbReference type="RefSeq" id="WP_008887964.1">
    <property type="nucleotide sequence ID" value="NZ_FNAV01000023.1"/>
</dbReference>
<dbReference type="Proteomes" id="UP000198994">
    <property type="component" value="Unassembled WGS sequence"/>
</dbReference>
<organism evidence="1 2">
    <name type="scientific">Salipiger thiooxidans</name>
    <dbReference type="NCBI Taxonomy" id="282683"/>
    <lineage>
        <taxon>Bacteria</taxon>
        <taxon>Pseudomonadati</taxon>
        <taxon>Pseudomonadota</taxon>
        <taxon>Alphaproteobacteria</taxon>
        <taxon>Rhodobacterales</taxon>
        <taxon>Roseobacteraceae</taxon>
        <taxon>Salipiger</taxon>
    </lineage>
</organism>
<dbReference type="STRING" id="282683.SAMN04488105_12323"/>
<name>A0A1G7LDD3_9RHOB</name>
<reference evidence="2" key="1">
    <citation type="submission" date="2016-10" db="EMBL/GenBank/DDBJ databases">
        <authorList>
            <person name="Varghese N."/>
            <person name="Submissions S."/>
        </authorList>
    </citation>
    <scope>NUCLEOTIDE SEQUENCE [LARGE SCALE GENOMIC DNA]</scope>
    <source>
        <strain evidence="2">DSM 10146</strain>
    </source>
</reference>
<protein>
    <submittedName>
        <fullName evidence="1">Uncharacterized protein</fullName>
    </submittedName>
</protein>
<proteinExistence type="predicted"/>
<evidence type="ECO:0000313" key="2">
    <source>
        <dbReference type="Proteomes" id="UP000198994"/>
    </source>
</evidence>
<dbReference type="AlphaFoldDB" id="A0A1G7LDD3"/>
<keyword evidence="2" id="KW-1185">Reference proteome</keyword>
<dbReference type="EMBL" id="FNAV01000023">
    <property type="protein sequence ID" value="SDF47473.1"/>
    <property type="molecule type" value="Genomic_DNA"/>
</dbReference>
<evidence type="ECO:0000313" key="1">
    <source>
        <dbReference type="EMBL" id="SDF47473.1"/>
    </source>
</evidence>
<sequence length="41" mass="4436">MKAMLSGFAAIIIIGVGAYYGLHMLDFSSQDVFSSPNVRLD</sequence>
<accession>A0A1G7LDD3</accession>
<gene>
    <name evidence="1" type="ORF">SAMN04488105_12323</name>
</gene>